<protein>
    <submittedName>
        <fullName evidence="4">Histidine phosphatase family protein</fullName>
    </submittedName>
</protein>
<reference evidence="4 5" key="1">
    <citation type="submission" date="2020-08" db="EMBL/GenBank/DDBJ databases">
        <authorList>
            <person name="Liu C."/>
            <person name="Sun Q."/>
        </authorList>
    </citation>
    <scope>NUCLEOTIDE SEQUENCE [LARGE SCALE GENOMIC DNA]</scope>
    <source>
        <strain evidence="4 5">NSJ-61</strain>
    </source>
</reference>
<dbReference type="SUPFAM" id="SSF53254">
    <property type="entry name" value="Phosphoglycerate mutase-like"/>
    <property type="match status" value="1"/>
</dbReference>
<dbReference type="RefSeq" id="WP_117454433.1">
    <property type="nucleotide sequence ID" value="NZ_CP060636.1"/>
</dbReference>
<feature type="binding site" evidence="3">
    <location>
        <begin position="7"/>
        <end position="14"/>
    </location>
    <ligand>
        <name>substrate</name>
    </ligand>
</feature>
<dbReference type="Proteomes" id="UP000515856">
    <property type="component" value="Chromosome"/>
</dbReference>
<feature type="binding site" evidence="3">
    <location>
        <position position="57"/>
    </location>
    <ligand>
        <name>substrate</name>
    </ligand>
</feature>
<dbReference type="InterPro" id="IPR051695">
    <property type="entry name" value="Phosphoglycerate_Mutase"/>
</dbReference>
<dbReference type="AlphaFoldDB" id="A0A7G9GIV7"/>
<feature type="active site" description="Proton donor/acceptor" evidence="2">
    <location>
        <position position="81"/>
    </location>
</feature>
<dbReference type="CDD" id="cd07067">
    <property type="entry name" value="HP_PGM_like"/>
    <property type="match status" value="1"/>
</dbReference>
<dbReference type="InterPro" id="IPR013078">
    <property type="entry name" value="His_Pase_superF_clade-1"/>
</dbReference>
<dbReference type="PIRSF" id="PIRSF000709">
    <property type="entry name" value="6PFK_2-Ptase"/>
    <property type="match status" value="1"/>
</dbReference>
<name>A0A7G9GIV7_9FIRM</name>
<accession>A0A7G9GIV7</accession>
<proteinExistence type="predicted"/>
<dbReference type="SMART" id="SM00855">
    <property type="entry name" value="PGAM"/>
    <property type="match status" value="1"/>
</dbReference>
<evidence type="ECO:0000256" key="2">
    <source>
        <dbReference type="PIRSR" id="PIRSR613078-1"/>
    </source>
</evidence>
<dbReference type="InterPro" id="IPR029033">
    <property type="entry name" value="His_PPase_superfam"/>
</dbReference>
<feature type="active site" description="Tele-phosphohistidine intermediate" evidence="2">
    <location>
        <position position="8"/>
    </location>
</feature>
<dbReference type="KEGG" id="ehn:H9Q80_10580"/>
<organism evidence="4 5">
    <name type="scientific">[Eubacterium] hominis</name>
    <dbReference type="NCBI Taxonomy" id="2764325"/>
    <lineage>
        <taxon>Bacteria</taxon>
        <taxon>Bacillati</taxon>
        <taxon>Bacillota</taxon>
        <taxon>Erysipelotrichia</taxon>
        <taxon>Erysipelotrichales</taxon>
        <taxon>Erysipelotrichaceae</taxon>
        <taxon>Amedibacillus</taxon>
    </lineage>
</organism>
<dbReference type="Gene3D" id="3.40.50.1240">
    <property type="entry name" value="Phosphoglycerate mutase-like"/>
    <property type="match status" value="1"/>
</dbReference>
<gene>
    <name evidence="4" type="ORF">H9Q80_10580</name>
</gene>
<evidence type="ECO:0000256" key="1">
    <source>
        <dbReference type="ARBA" id="ARBA00022801"/>
    </source>
</evidence>
<evidence type="ECO:0000313" key="5">
    <source>
        <dbReference type="Proteomes" id="UP000515856"/>
    </source>
</evidence>
<dbReference type="GO" id="GO:0005829">
    <property type="term" value="C:cytosol"/>
    <property type="evidence" value="ECO:0007669"/>
    <property type="project" value="TreeGrafter"/>
</dbReference>
<evidence type="ECO:0000313" key="4">
    <source>
        <dbReference type="EMBL" id="QNM10739.1"/>
    </source>
</evidence>
<dbReference type="PANTHER" id="PTHR46517:SF1">
    <property type="entry name" value="FRUCTOSE-2,6-BISPHOSPHATASE TIGAR"/>
    <property type="match status" value="1"/>
</dbReference>
<dbReference type="Pfam" id="PF00300">
    <property type="entry name" value="His_Phos_1"/>
    <property type="match status" value="1"/>
</dbReference>
<keyword evidence="5" id="KW-1185">Reference proteome</keyword>
<sequence length="182" mass="21465">MSIYYVRHGQTDWNKLGYLQGQSDIALNEEGIKQAKQVRDAMKQVHIDKIICSPLQRTRHTASIINENYGLEIHEDKRIIERYFGEVEGAKRKDIVFEDFWKWEKPVQYGMESIDEVFHRVYDFLDDIMEEAMHQNILVVAHGGVSIPFQCYFDEENRKKDLISLILKNCEVAQRESKVKVK</sequence>
<dbReference type="PANTHER" id="PTHR46517">
    <property type="entry name" value="FRUCTOSE-2,6-BISPHOSPHATASE TIGAR"/>
    <property type="match status" value="1"/>
</dbReference>
<keyword evidence="1" id="KW-0378">Hydrolase</keyword>
<dbReference type="GO" id="GO:0004331">
    <property type="term" value="F:fructose-2,6-bisphosphate 2-phosphatase activity"/>
    <property type="evidence" value="ECO:0007669"/>
    <property type="project" value="TreeGrafter"/>
</dbReference>
<dbReference type="EMBL" id="CP060636">
    <property type="protein sequence ID" value="QNM10739.1"/>
    <property type="molecule type" value="Genomic_DNA"/>
</dbReference>
<dbReference type="GO" id="GO:0045820">
    <property type="term" value="P:negative regulation of glycolytic process"/>
    <property type="evidence" value="ECO:0007669"/>
    <property type="project" value="TreeGrafter"/>
</dbReference>
<evidence type="ECO:0000256" key="3">
    <source>
        <dbReference type="PIRSR" id="PIRSR613078-2"/>
    </source>
</evidence>
<dbReference type="GO" id="GO:0043456">
    <property type="term" value="P:regulation of pentose-phosphate shunt"/>
    <property type="evidence" value="ECO:0007669"/>
    <property type="project" value="TreeGrafter"/>
</dbReference>